<dbReference type="EMBL" id="JBHRTA010000008">
    <property type="protein sequence ID" value="MFC3196640.1"/>
    <property type="molecule type" value="Genomic_DNA"/>
</dbReference>
<comment type="caution">
    <text evidence="1">The sequence shown here is derived from an EMBL/GenBank/DDBJ whole genome shotgun (WGS) entry which is preliminary data.</text>
</comment>
<protein>
    <submittedName>
        <fullName evidence="1">Uncharacterized protein</fullName>
    </submittedName>
</protein>
<gene>
    <name evidence="1" type="ORF">ACFOET_03350</name>
</gene>
<accession>A0ABV7JEV3</accession>
<reference evidence="2" key="1">
    <citation type="journal article" date="2019" name="Int. J. Syst. Evol. Microbiol.">
        <title>The Global Catalogue of Microorganisms (GCM) 10K type strain sequencing project: providing services to taxonomists for standard genome sequencing and annotation.</title>
        <authorList>
            <consortium name="The Broad Institute Genomics Platform"/>
            <consortium name="The Broad Institute Genome Sequencing Center for Infectious Disease"/>
            <person name="Wu L."/>
            <person name="Ma J."/>
        </authorList>
    </citation>
    <scope>NUCLEOTIDE SEQUENCE [LARGE SCALE GENOMIC DNA]</scope>
    <source>
        <strain evidence="2">KCTC 52416</strain>
    </source>
</reference>
<evidence type="ECO:0000313" key="2">
    <source>
        <dbReference type="Proteomes" id="UP001595526"/>
    </source>
</evidence>
<dbReference type="Proteomes" id="UP001595526">
    <property type="component" value="Unassembled WGS sequence"/>
</dbReference>
<organism evidence="1 2">
    <name type="scientific">Parapedobacter deserti</name>
    <dbReference type="NCBI Taxonomy" id="1912957"/>
    <lineage>
        <taxon>Bacteria</taxon>
        <taxon>Pseudomonadati</taxon>
        <taxon>Bacteroidota</taxon>
        <taxon>Sphingobacteriia</taxon>
        <taxon>Sphingobacteriales</taxon>
        <taxon>Sphingobacteriaceae</taxon>
        <taxon>Parapedobacter</taxon>
    </lineage>
</organism>
<keyword evidence="2" id="KW-1185">Reference proteome</keyword>
<evidence type="ECO:0000313" key="1">
    <source>
        <dbReference type="EMBL" id="MFC3196640.1"/>
    </source>
</evidence>
<proteinExistence type="predicted"/>
<sequence>MIMTLPTVAMRFQPVSRFIMGVRSIYHRYSNYYHDRNQSSNTHEQVGDMFFTTH</sequence>
<name>A0ABV7JEV3_9SPHI</name>